<protein>
    <submittedName>
        <fullName evidence="2">Uncharacterized protein</fullName>
    </submittedName>
</protein>
<evidence type="ECO:0000313" key="2">
    <source>
        <dbReference type="EMBL" id="CAH1112657.1"/>
    </source>
</evidence>
<keyword evidence="3" id="KW-1185">Reference proteome</keyword>
<dbReference type="OrthoDB" id="6778443at2759"/>
<sequence>MDELDYYKSLVSDDEVVNALIRDSKAREGLLEKPRVRPNLQFFQRTVNNLVSSNKRVTEKQEYVKAIEKEKNKVYRPKKVLVRKKLPIEYIREILTNRIEFVKPSEEENADKTTQSCDAKEIQTSAIPHSSSQKSRQRSFNQTKSPFQQIREILSKNIGNNSSSSLSSNSSFNQRICTKTQQTQEDMDTSCSSESEDLSIRKINDVSDTIITLSDSDTSDSGKSVEIVDNVASISFNSVKITKK</sequence>
<proteinExistence type="predicted"/>
<feature type="region of interest" description="Disordered" evidence="1">
    <location>
        <begin position="106"/>
        <end position="144"/>
    </location>
</feature>
<name>A0A9P0GJ24_9CUCU</name>
<dbReference type="EMBL" id="OV651818">
    <property type="protein sequence ID" value="CAH1112657.1"/>
    <property type="molecule type" value="Genomic_DNA"/>
</dbReference>
<gene>
    <name evidence="2" type="ORF">PSYICH_LOCUS11902</name>
</gene>
<accession>A0A9P0GJ24</accession>
<dbReference type="Proteomes" id="UP001153636">
    <property type="component" value="Chromosome 6"/>
</dbReference>
<feature type="compositionally biased region" description="Polar residues" evidence="1">
    <location>
        <begin position="112"/>
        <end position="144"/>
    </location>
</feature>
<evidence type="ECO:0000256" key="1">
    <source>
        <dbReference type="SAM" id="MobiDB-lite"/>
    </source>
</evidence>
<evidence type="ECO:0000313" key="3">
    <source>
        <dbReference type="Proteomes" id="UP001153636"/>
    </source>
</evidence>
<organism evidence="2 3">
    <name type="scientific">Psylliodes chrysocephalus</name>
    <dbReference type="NCBI Taxonomy" id="3402493"/>
    <lineage>
        <taxon>Eukaryota</taxon>
        <taxon>Metazoa</taxon>
        <taxon>Ecdysozoa</taxon>
        <taxon>Arthropoda</taxon>
        <taxon>Hexapoda</taxon>
        <taxon>Insecta</taxon>
        <taxon>Pterygota</taxon>
        <taxon>Neoptera</taxon>
        <taxon>Endopterygota</taxon>
        <taxon>Coleoptera</taxon>
        <taxon>Polyphaga</taxon>
        <taxon>Cucujiformia</taxon>
        <taxon>Chrysomeloidea</taxon>
        <taxon>Chrysomelidae</taxon>
        <taxon>Galerucinae</taxon>
        <taxon>Alticini</taxon>
        <taxon>Psylliodes</taxon>
    </lineage>
</organism>
<reference evidence="2" key="1">
    <citation type="submission" date="2022-01" db="EMBL/GenBank/DDBJ databases">
        <authorList>
            <person name="King R."/>
        </authorList>
    </citation>
    <scope>NUCLEOTIDE SEQUENCE</scope>
</reference>
<dbReference type="AlphaFoldDB" id="A0A9P0GJ24"/>